<evidence type="ECO:0000313" key="4">
    <source>
        <dbReference type="Proteomes" id="UP000054785"/>
    </source>
</evidence>
<feature type="transmembrane region" description="Helical" evidence="2">
    <location>
        <begin position="231"/>
        <end position="255"/>
    </location>
</feature>
<dbReference type="EMBL" id="LNYC01000032">
    <property type="protein sequence ID" value="KTD00716.1"/>
    <property type="molecule type" value="Genomic_DNA"/>
</dbReference>
<sequence>MFPMSRKKSFLENLKEILIYTFPADGHDPITHRLNNETYSLEHLSKEYIKEGVQVITADKERAEAFIRDPLTIYTSVLGLPNRAEENTLETLNGNDTVTTFTQSGWNLLRRFTGYSRSAELSAKIFIVPFFTLLNLAATPFRFLTRVVTLFTEVLPAILLMLVQTKVFSPLWKKTNDQYDEENYASMLGYGFLTAAALPLLGASYIVWFYGRCATSPVQAVRESWHTGSKSYGFIGGVVLSLLTITNIMALYAVLAPLTVKFLSLQVLPWVATHAPAGAAGLLKPIFTTLGPIFNALGKAGLALASHFSVLCNIPGVTAIMAVMPEMVGIGFITGILTSTAGPILGYLENIFVENFWYRKPFGTAQESITDVDVDYESESDLRRDDTITNDESPAKLRSIPGDNFHYSPGGTMFGAAHSPIRSDADSSLKESVSHNSNSDSSNDYEWSTNDDSDIESAFK</sequence>
<dbReference type="AlphaFoldDB" id="A0A0W0TZ80"/>
<name>A0A0W0TZ80_9GAMM</name>
<feature type="transmembrane region" description="Helical" evidence="2">
    <location>
        <begin position="184"/>
        <end position="211"/>
    </location>
</feature>
<keyword evidence="4" id="KW-1185">Reference proteome</keyword>
<feature type="compositionally biased region" description="Low complexity" evidence="1">
    <location>
        <begin position="434"/>
        <end position="444"/>
    </location>
</feature>
<comment type="caution">
    <text evidence="3">The sequence shown here is derived from an EMBL/GenBank/DDBJ whole genome shotgun (WGS) entry which is preliminary data.</text>
</comment>
<accession>A0A0W0TZ80</accession>
<proteinExistence type="predicted"/>
<feature type="region of interest" description="Disordered" evidence="1">
    <location>
        <begin position="416"/>
        <end position="460"/>
    </location>
</feature>
<keyword evidence="2" id="KW-1133">Transmembrane helix</keyword>
<feature type="compositionally biased region" description="Basic and acidic residues" evidence="1">
    <location>
        <begin position="421"/>
        <end position="433"/>
    </location>
</feature>
<feature type="compositionally biased region" description="Acidic residues" evidence="1">
    <location>
        <begin position="449"/>
        <end position="460"/>
    </location>
</feature>
<evidence type="ECO:0000313" key="3">
    <source>
        <dbReference type="EMBL" id="KTD00716.1"/>
    </source>
</evidence>
<dbReference type="Proteomes" id="UP000054785">
    <property type="component" value="Unassembled WGS sequence"/>
</dbReference>
<gene>
    <name evidence="3" type="ORF">Lgee_0980</name>
</gene>
<keyword evidence="2" id="KW-0472">Membrane</keyword>
<dbReference type="PATRIC" id="fig|45065.4.peg.1052"/>
<reference evidence="3 4" key="1">
    <citation type="submission" date="2015-11" db="EMBL/GenBank/DDBJ databases">
        <title>Genomic analysis of 38 Legionella species identifies large and diverse effector repertoires.</title>
        <authorList>
            <person name="Burstein D."/>
            <person name="Amaro F."/>
            <person name="Zusman T."/>
            <person name="Lifshitz Z."/>
            <person name="Cohen O."/>
            <person name="Gilbert J.A."/>
            <person name="Pupko T."/>
            <person name="Shuman H.A."/>
            <person name="Segal G."/>
        </authorList>
    </citation>
    <scope>NUCLEOTIDE SEQUENCE [LARGE SCALE GENOMIC DNA]</scope>
    <source>
        <strain evidence="3 4">ATCC 49504</strain>
    </source>
</reference>
<feature type="transmembrane region" description="Helical" evidence="2">
    <location>
        <begin position="144"/>
        <end position="163"/>
    </location>
</feature>
<feature type="region of interest" description="Disordered" evidence="1">
    <location>
        <begin position="380"/>
        <end position="402"/>
    </location>
</feature>
<dbReference type="STRING" id="45065.Lgee_0980"/>
<evidence type="ECO:0000256" key="1">
    <source>
        <dbReference type="SAM" id="MobiDB-lite"/>
    </source>
</evidence>
<evidence type="ECO:0000256" key="2">
    <source>
        <dbReference type="SAM" id="Phobius"/>
    </source>
</evidence>
<organism evidence="3 4">
    <name type="scientific">Legionella geestiana</name>
    <dbReference type="NCBI Taxonomy" id="45065"/>
    <lineage>
        <taxon>Bacteria</taxon>
        <taxon>Pseudomonadati</taxon>
        <taxon>Pseudomonadota</taxon>
        <taxon>Gammaproteobacteria</taxon>
        <taxon>Legionellales</taxon>
        <taxon>Legionellaceae</taxon>
        <taxon>Legionella</taxon>
    </lineage>
</organism>
<keyword evidence="2" id="KW-0812">Transmembrane</keyword>
<protein>
    <submittedName>
        <fullName evidence="3">Uncharacterized protein</fullName>
    </submittedName>
</protein>